<dbReference type="AlphaFoldDB" id="A0AAV0JEL2"/>
<gene>
    <name evidence="14" type="ORF">LITE_LOCUS13927</name>
</gene>
<keyword evidence="2 10" id="KW-0805">Transcription regulation</keyword>
<evidence type="ECO:0000256" key="3">
    <source>
        <dbReference type="ARBA" id="ARBA00023125"/>
    </source>
</evidence>
<keyword evidence="5 10" id="KW-0804">Transcription</keyword>
<dbReference type="GO" id="GO:0043565">
    <property type="term" value="F:sequence-specific DNA binding"/>
    <property type="evidence" value="ECO:0007669"/>
    <property type="project" value="TreeGrafter"/>
</dbReference>
<keyword evidence="3 8" id="KW-0238">DNA-binding</keyword>
<evidence type="ECO:0000256" key="7">
    <source>
        <dbReference type="ARBA" id="ARBA00025748"/>
    </source>
</evidence>
<evidence type="ECO:0000256" key="1">
    <source>
        <dbReference type="ARBA" id="ARBA00004123"/>
    </source>
</evidence>
<evidence type="ECO:0000259" key="13">
    <source>
        <dbReference type="PROSITE" id="PS50071"/>
    </source>
</evidence>
<evidence type="ECO:0000256" key="8">
    <source>
        <dbReference type="PROSITE-ProRule" id="PRU00108"/>
    </source>
</evidence>
<accession>A0AAV0JEL2</accession>
<keyword evidence="15" id="KW-1185">Reference proteome</keyword>
<evidence type="ECO:0000256" key="12">
    <source>
        <dbReference type="SAM" id="MobiDB-lite"/>
    </source>
</evidence>
<dbReference type="Pfam" id="PF00046">
    <property type="entry name" value="Homeodomain"/>
    <property type="match status" value="1"/>
</dbReference>
<comment type="similarity">
    <text evidence="7 10">Belongs to the HD-ZIP homeobox family. Class I subfamily.</text>
</comment>
<evidence type="ECO:0000256" key="4">
    <source>
        <dbReference type="ARBA" id="ARBA00023155"/>
    </source>
</evidence>
<comment type="subcellular location">
    <subcellularLocation>
        <location evidence="1 8 9">Nucleus</location>
    </subcellularLocation>
</comment>
<evidence type="ECO:0000313" key="14">
    <source>
        <dbReference type="EMBL" id="CAI0408367.1"/>
    </source>
</evidence>
<feature type="coiled-coil region" evidence="11">
    <location>
        <begin position="81"/>
        <end position="122"/>
    </location>
</feature>
<evidence type="ECO:0000256" key="2">
    <source>
        <dbReference type="ARBA" id="ARBA00023015"/>
    </source>
</evidence>
<dbReference type="GO" id="GO:0045893">
    <property type="term" value="P:positive regulation of DNA-templated transcription"/>
    <property type="evidence" value="ECO:0007669"/>
    <property type="project" value="TreeGrafter"/>
</dbReference>
<dbReference type="InterPro" id="IPR045224">
    <property type="entry name" value="HDZip_class_I_plant"/>
</dbReference>
<evidence type="ECO:0000256" key="5">
    <source>
        <dbReference type="ARBA" id="ARBA00023163"/>
    </source>
</evidence>
<dbReference type="PANTHER" id="PTHR24326">
    <property type="entry name" value="HOMEOBOX-LEUCINE ZIPPER PROTEIN"/>
    <property type="match status" value="1"/>
</dbReference>
<name>A0AAV0JEL2_9ROSI</name>
<evidence type="ECO:0000256" key="9">
    <source>
        <dbReference type="RuleBase" id="RU000682"/>
    </source>
</evidence>
<evidence type="ECO:0000256" key="10">
    <source>
        <dbReference type="RuleBase" id="RU369038"/>
    </source>
</evidence>
<dbReference type="Gene3D" id="1.10.10.60">
    <property type="entry name" value="Homeodomain-like"/>
    <property type="match status" value="1"/>
</dbReference>
<proteinExistence type="inferred from homology"/>
<evidence type="ECO:0000313" key="15">
    <source>
        <dbReference type="Proteomes" id="UP001154282"/>
    </source>
</evidence>
<feature type="domain" description="Homeobox" evidence="13">
    <location>
        <begin position="22"/>
        <end position="82"/>
    </location>
</feature>
<dbReference type="PROSITE" id="PS50071">
    <property type="entry name" value="HOMEOBOX_2"/>
    <property type="match status" value="1"/>
</dbReference>
<dbReference type="SMART" id="SM00389">
    <property type="entry name" value="HOX"/>
    <property type="match status" value="1"/>
</dbReference>
<sequence>MYPFHYSETQQQQQEDRYHPQLQANQNKKRLTQEQVGVLESSFGANKKLLPDLKLELARRLHVPPRQVAVWYQNRRARWKAQSLELDYNTLQLKLDHAAAERRRLEREVARLGHELARAHEMVQLALMTAEGPPPPPPPPPSSHLENPASRPIDVNIARNNSCSSSSDHQWGSSASIMNDNIHNGGGEVLEVDEDELYASFMMGGGDGSGSTSSWD</sequence>
<evidence type="ECO:0000256" key="6">
    <source>
        <dbReference type="ARBA" id="ARBA00023242"/>
    </source>
</evidence>
<dbReference type="PANTHER" id="PTHR24326:SF522">
    <property type="entry name" value="HOMEOBOX-LEUCINE ZIPPER PROTEIN ATHB-52"/>
    <property type="match status" value="1"/>
</dbReference>
<organism evidence="14 15">
    <name type="scientific">Linum tenue</name>
    <dbReference type="NCBI Taxonomy" id="586396"/>
    <lineage>
        <taxon>Eukaryota</taxon>
        <taxon>Viridiplantae</taxon>
        <taxon>Streptophyta</taxon>
        <taxon>Embryophyta</taxon>
        <taxon>Tracheophyta</taxon>
        <taxon>Spermatophyta</taxon>
        <taxon>Magnoliopsida</taxon>
        <taxon>eudicotyledons</taxon>
        <taxon>Gunneridae</taxon>
        <taxon>Pentapetalae</taxon>
        <taxon>rosids</taxon>
        <taxon>fabids</taxon>
        <taxon>Malpighiales</taxon>
        <taxon>Linaceae</taxon>
        <taxon>Linum</taxon>
    </lineage>
</organism>
<dbReference type="InterPro" id="IPR009057">
    <property type="entry name" value="Homeodomain-like_sf"/>
</dbReference>
<reference evidence="14" key="1">
    <citation type="submission" date="2022-08" db="EMBL/GenBank/DDBJ databases">
        <authorList>
            <person name="Gutierrez-Valencia J."/>
        </authorList>
    </citation>
    <scope>NUCLEOTIDE SEQUENCE</scope>
</reference>
<dbReference type="SUPFAM" id="SSF46689">
    <property type="entry name" value="Homeodomain-like"/>
    <property type="match status" value="1"/>
</dbReference>
<dbReference type="EMBL" id="CAMGYJ010000005">
    <property type="protein sequence ID" value="CAI0408367.1"/>
    <property type="molecule type" value="Genomic_DNA"/>
</dbReference>
<protein>
    <recommendedName>
        <fullName evidence="10">Homeobox-leucine zipper protein</fullName>
    </recommendedName>
    <alternativeName>
        <fullName evidence="10">HD-ZIP protein</fullName>
    </alternativeName>
    <alternativeName>
        <fullName evidence="10">Homeodomain transcription factor</fullName>
    </alternativeName>
</protein>
<dbReference type="GO" id="GO:0000981">
    <property type="term" value="F:DNA-binding transcription factor activity, RNA polymerase II-specific"/>
    <property type="evidence" value="ECO:0007669"/>
    <property type="project" value="UniProtKB-UniRule"/>
</dbReference>
<keyword evidence="11" id="KW-0175">Coiled coil</keyword>
<feature type="region of interest" description="Disordered" evidence="12">
    <location>
        <begin position="129"/>
        <end position="150"/>
    </location>
</feature>
<keyword evidence="6 8" id="KW-0539">Nucleus</keyword>
<comment type="caution">
    <text evidence="14">The sequence shown here is derived from an EMBL/GenBank/DDBJ whole genome shotgun (WGS) entry which is preliminary data.</text>
</comment>
<feature type="compositionally biased region" description="Pro residues" evidence="12">
    <location>
        <begin position="132"/>
        <end position="142"/>
    </location>
</feature>
<dbReference type="InterPro" id="IPR017970">
    <property type="entry name" value="Homeobox_CS"/>
</dbReference>
<dbReference type="GO" id="GO:0005634">
    <property type="term" value="C:nucleus"/>
    <property type="evidence" value="ECO:0007669"/>
    <property type="project" value="UniProtKB-SubCell"/>
</dbReference>
<evidence type="ECO:0000256" key="11">
    <source>
        <dbReference type="SAM" id="Coils"/>
    </source>
</evidence>
<keyword evidence="4 8" id="KW-0371">Homeobox</keyword>
<dbReference type="InterPro" id="IPR001356">
    <property type="entry name" value="HD"/>
</dbReference>
<feature type="DNA-binding region" description="Homeobox" evidence="8">
    <location>
        <begin position="24"/>
        <end position="83"/>
    </location>
</feature>
<comment type="function">
    <text evidence="10">Transcription factor.</text>
</comment>
<dbReference type="PROSITE" id="PS00027">
    <property type="entry name" value="HOMEOBOX_1"/>
    <property type="match status" value="1"/>
</dbReference>
<dbReference type="Proteomes" id="UP001154282">
    <property type="component" value="Unassembled WGS sequence"/>
</dbReference>
<dbReference type="CDD" id="cd00086">
    <property type="entry name" value="homeodomain"/>
    <property type="match status" value="1"/>
</dbReference>